<dbReference type="PANTHER" id="PTHR45745:SF1">
    <property type="entry name" value="PHOSPHOGLUCOMUTASE 2B-RELATED"/>
    <property type="match status" value="1"/>
</dbReference>
<accession>B9E5U4</accession>
<evidence type="ECO:0000256" key="2">
    <source>
        <dbReference type="ARBA" id="ARBA00001946"/>
    </source>
</evidence>
<dbReference type="Pfam" id="PF02879">
    <property type="entry name" value="PGM_PMM_II"/>
    <property type="match status" value="1"/>
</dbReference>
<evidence type="ECO:0000259" key="13">
    <source>
        <dbReference type="Pfam" id="PF02880"/>
    </source>
</evidence>
<comment type="cofactor">
    <cofactor evidence="2">
        <name>Mg(2+)</name>
        <dbReference type="ChEBI" id="CHEBI:18420"/>
    </cofactor>
</comment>
<dbReference type="Pfam" id="PF00408">
    <property type="entry name" value="PGM_PMM_IV"/>
    <property type="match status" value="1"/>
</dbReference>
<feature type="domain" description="Alpha-D-phosphohexomutase C-terminal" evidence="10">
    <location>
        <begin position="523"/>
        <end position="552"/>
    </location>
</feature>
<dbReference type="Pfam" id="PF02880">
    <property type="entry name" value="PGM_PMM_III"/>
    <property type="match status" value="1"/>
</dbReference>
<protein>
    <recommendedName>
        <fullName evidence="4">phosphoglucomutase (alpha-D-glucose-1,6-bisphosphate-dependent)</fullName>
        <ecNumber evidence="4">5.4.2.2</ecNumber>
    </recommendedName>
</protein>
<dbReference type="Gene3D" id="3.30.310.50">
    <property type="entry name" value="Alpha-D-phosphohexomutase, C-terminal domain"/>
    <property type="match status" value="1"/>
</dbReference>
<dbReference type="SUPFAM" id="SSF53738">
    <property type="entry name" value="Phosphoglucomutase, first 3 domains"/>
    <property type="match status" value="3"/>
</dbReference>
<reference evidence="15" key="1">
    <citation type="submission" date="2005-09" db="EMBL/GenBank/DDBJ databases">
        <title>Complete genome sequence of Clostridium kluyveri and comparative genomics of Clostridia species.</title>
        <authorList>
            <person name="Inui M."/>
            <person name="Nonaka H."/>
            <person name="Shinoda Y."/>
            <person name="Ikenaga Y."/>
            <person name="Abe M."/>
            <person name="Naito K."/>
            <person name="Vertes A.A."/>
            <person name="Yukawa H."/>
        </authorList>
    </citation>
    <scope>NUCLEOTIDE SEQUENCE [LARGE SCALE GENOMIC DNA]</scope>
    <source>
        <strain evidence="15">NBRC 12016</strain>
    </source>
</reference>
<keyword evidence="7 9" id="KW-0460">Magnesium</keyword>
<dbReference type="EMBL" id="AP009049">
    <property type="protein sequence ID" value="BAH07869.1"/>
    <property type="molecule type" value="Genomic_DNA"/>
</dbReference>
<gene>
    <name evidence="14" type="ordered locus">CKR_2818</name>
</gene>
<dbReference type="GO" id="GO:0000287">
    <property type="term" value="F:magnesium ion binding"/>
    <property type="evidence" value="ECO:0007669"/>
    <property type="project" value="InterPro"/>
</dbReference>
<evidence type="ECO:0000313" key="14">
    <source>
        <dbReference type="EMBL" id="BAH07869.1"/>
    </source>
</evidence>
<dbReference type="PANTHER" id="PTHR45745">
    <property type="entry name" value="PHOSPHOMANNOMUTASE 45A"/>
    <property type="match status" value="1"/>
</dbReference>
<comment type="similarity">
    <text evidence="3 9">Belongs to the phosphohexose mutase family.</text>
</comment>
<feature type="domain" description="Alpha-D-phosphohexomutase alpha/beta/alpha" evidence="11">
    <location>
        <begin position="48"/>
        <end position="182"/>
    </location>
</feature>
<dbReference type="InterPro" id="IPR005844">
    <property type="entry name" value="A-D-PHexomutase_a/b/a-I"/>
</dbReference>
<proteinExistence type="inferred from homology"/>
<dbReference type="Proteomes" id="UP000007969">
    <property type="component" value="Chromosome"/>
</dbReference>
<evidence type="ECO:0000256" key="9">
    <source>
        <dbReference type="RuleBase" id="RU004326"/>
    </source>
</evidence>
<sequence length="582" mass="66342">MHVGGKNMYREKYEFWLNSSYLDDEEKLELKNIKDEKEIEDRFYKDLEFGTGGLRGIIGVGTNRLNIHTIGKTTEGLSRYLIEAYGSNISVAIAYDCRIMSEEFAKAAASNLCANGIIVNLFGTLHPTPMLSYAVRELKCKAGIVITASHNPKNYNGYKVYGEDGGQVTDKIANKILSYINNVNDFSEIKRMDIKEAENRKILNIIGEDIDKPYIEKVKQMVIRKDMVSSCGKNLNVIYTPLHGTGNIPVRRALKELGYENVFIVKEQEYPDGNFPTAVCPNPEDPKVFQLALELAKELKPDIIFGTDPDCDRIGIIVKYDDNNYRTLTGNQVGILLTEYILSSLKELNRLPENGVIIKTIVTTEMVRDIAKDYNVGLIDVLTGFKYIGEKIKEFEQWQDKKFIFGFEESYGYLAGDFVRDKDAVIASTLICEMALYYKMKGINIYEALINLYNKYGFYKENIISIELKGKEGCEEMDTILEYLRHSMKRTLGGVKIVKKLDYKLSIEKDLVNITENVIQLPKSNVLKFVMEDKSWFVVRPSGTEPKIKLYFSVIGNSFKDSEEKMEILKQNVMTIIKDAKC</sequence>
<evidence type="ECO:0000256" key="3">
    <source>
        <dbReference type="ARBA" id="ARBA00010231"/>
    </source>
</evidence>
<dbReference type="GO" id="GO:0005975">
    <property type="term" value="P:carbohydrate metabolic process"/>
    <property type="evidence" value="ECO:0007669"/>
    <property type="project" value="InterPro"/>
</dbReference>
<dbReference type="InterPro" id="IPR005846">
    <property type="entry name" value="A-D-PHexomutase_a/b/a-III"/>
</dbReference>
<dbReference type="GO" id="GO:0008973">
    <property type="term" value="F:phosphopentomutase activity"/>
    <property type="evidence" value="ECO:0007669"/>
    <property type="project" value="TreeGrafter"/>
</dbReference>
<evidence type="ECO:0000256" key="1">
    <source>
        <dbReference type="ARBA" id="ARBA00000443"/>
    </source>
</evidence>
<comment type="catalytic activity">
    <reaction evidence="1">
        <text>alpha-D-glucose 1-phosphate = alpha-D-glucose 6-phosphate</text>
        <dbReference type="Rhea" id="RHEA:23536"/>
        <dbReference type="ChEBI" id="CHEBI:58225"/>
        <dbReference type="ChEBI" id="CHEBI:58601"/>
        <dbReference type="EC" id="5.4.2.2"/>
    </reaction>
</comment>
<feature type="domain" description="Alpha-D-phosphohexomutase alpha/beta/alpha" evidence="13">
    <location>
        <begin position="330"/>
        <end position="451"/>
    </location>
</feature>
<name>B9E5U4_CLOK1</name>
<evidence type="ECO:0000259" key="11">
    <source>
        <dbReference type="Pfam" id="PF02878"/>
    </source>
</evidence>
<dbReference type="InterPro" id="IPR036900">
    <property type="entry name" value="A-D-PHexomutase_C_sf"/>
</dbReference>
<evidence type="ECO:0000259" key="12">
    <source>
        <dbReference type="Pfam" id="PF02879"/>
    </source>
</evidence>
<dbReference type="SUPFAM" id="SSF55957">
    <property type="entry name" value="Phosphoglucomutase, C-terminal domain"/>
    <property type="match status" value="1"/>
</dbReference>
<dbReference type="EC" id="5.4.2.2" evidence="4"/>
<evidence type="ECO:0000256" key="4">
    <source>
        <dbReference type="ARBA" id="ARBA00012728"/>
    </source>
</evidence>
<dbReference type="InterPro" id="IPR016055">
    <property type="entry name" value="A-D-PHexomutase_a/b/a-I/II/III"/>
</dbReference>
<evidence type="ECO:0000259" key="10">
    <source>
        <dbReference type="Pfam" id="PF00408"/>
    </source>
</evidence>
<evidence type="ECO:0000313" key="15">
    <source>
        <dbReference type="Proteomes" id="UP000007969"/>
    </source>
</evidence>
<dbReference type="CDD" id="cd05799">
    <property type="entry name" value="PGM2"/>
    <property type="match status" value="1"/>
</dbReference>
<dbReference type="HOGENOM" id="CLU_016950_0_0_9"/>
<dbReference type="Gene3D" id="3.40.120.10">
    <property type="entry name" value="Alpha-D-Glucose-1,6-Bisphosphate, subunit A, domain 3"/>
    <property type="match status" value="3"/>
</dbReference>
<organism evidence="14 15">
    <name type="scientific">Clostridium kluyveri (strain NBRC 12016)</name>
    <dbReference type="NCBI Taxonomy" id="583346"/>
    <lineage>
        <taxon>Bacteria</taxon>
        <taxon>Bacillati</taxon>
        <taxon>Bacillota</taxon>
        <taxon>Clostridia</taxon>
        <taxon>Eubacteriales</taxon>
        <taxon>Clostridiaceae</taxon>
        <taxon>Clostridium</taxon>
    </lineage>
</organism>
<dbReference type="Pfam" id="PF02878">
    <property type="entry name" value="PGM_PMM_I"/>
    <property type="match status" value="1"/>
</dbReference>
<dbReference type="InterPro" id="IPR016066">
    <property type="entry name" value="A-D-PHexomutase_CS"/>
</dbReference>
<dbReference type="InterPro" id="IPR005843">
    <property type="entry name" value="A-D-PHexomutase_C"/>
</dbReference>
<dbReference type="GO" id="GO:0006166">
    <property type="term" value="P:purine ribonucleoside salvage"/>
    <property type="evidence" value="ECO:0007669"/>
    <property type="project" value="TreeGrafter"/>
</dbReference>
<keyword evidence="6 9" id="KW-0479">Metal-binding</keyword>
<dbReference type="GO" id="GO:0004614">
    <property type="term" value="F:phosphoglucomutase activity"/>
    <property type="evidence" value="ECO:0007669"/>
    <property type="project" value="UniProtKB-EC"/>
</dbReference>
<dbReference type="InterPro" id="IPR005845">
    <property type="entry name" value="A-D-PHexomutase_a/b/a-II"/>
</dbReference>
<evidence type="ECO:0000256" key="5">
    <source>
        <dbReference type="ARBA" id="ARBA00022553"/>
    </source>
</evidence>
<evidence type="ECO:0000256" key="6">
    <source>
        <dbReference type="ARBA" id="ARBA00022723"/>
    </source>
</evidence>
<keyword evidence="5" id="KW-0597">Phosphoprotein</keyword>
<dbReference type="PROSITE" id="PS00710">
    <property type="entry name" value="PGM_PMM"/>
    <property type="match status" value="1"/>
</dbReference>
<feature type="domain" description="Alpha-D-phosphohexomutase alpha/beta/alpha" evidence="12">
    <location>
        <begin position="213"/>
        <end position="317"/>
    </location>
</feature>
<keyword evidence="8" id="KW-0413">Isomerase</keyword>
<dbReference type="AlphaFoldDB" id="B9E5U4"/>
<evidence type="ECO:0000256" key="8">
    <source>
        <dbReference type="ARBA" id="ARBA00023235"/>
    </source>
</evidence>
<evidence type="ECO:0000256" key="7">
    <source>
        <dbReference type="ARBA" id="ARBA00022842"/>
    </source>
</evidence>
<dbReference type="KEGG" id="ckr:CKR_2818"/>